<keyword evidence="4" id="KW-1185">Reference proteome</keyword>
<protein>
    <submittedName>
        <fullName evidence="3">LiaI-LiaF-like domain-containing protein</fullName>
    </submittedName>
</protein>
<evidence type="ECO:0000313" key="3">
    <source>
        <dbReference type="EMBL" id="MFD2968246.1"/>
    </source>
</evidence>
<accession>A0ABW6BJS1</accession>
<feature type="transmembrane region" description="Helical" evidence="1">
    <location>
        <begin position="34"/>
        <end position="50"/>
    </location>
</feature>
<dbReference type="EMBL" id="JBHUPB010000008">
    <property type="protein sequence ID" value="MFD2968246.1"/>
    <property type="molecule type" value="Genomic_DNA"/>
</dbReference>
<evidence type="ECO:0000259" key="2">
    <source>
        <dbReference type="Pfam" id="PF18917"/>
    </source>
</evidence>
<keyword evidence="1" id="KW-0472">Membrane</keyword>
<evidence type="ECO:0000313" key="4">
    <source>
        <dbReference type="Proteomes" id="UP001597525"/>
    </source>
</evidence>
<sequence>MENKITSGIWFVFIGIILLLHNIDVINFNFIATLKYWPLLIVIVGINLMVQNRMYGNYIKIAANVLFLGWIAYVGLTSPSSHWTSQLFNNRDIKIGDLDDDAELLNSVQTEIDSSADAASLEFNGGAGKFEIRGDSTSKLVSARSENDNMGMNIQSKVEEGTQRVILNAKPTNNSNKKTGKVFIEINEKQLWDLEFNYGAATIDGDLSNVRFNNLEINTGASDMNLKLGMPQSEVSKINIATGASKIHFNIPKEAAISVKYSSILSKNSFEGFKTKKNGKALTANYEEATMKFDIELDGAANTFTITRY</sequence>
<name>A0ABW6BJS1_9SPHI</name>
<dbReference type="InterPro" id="IPR043726">
    <property type="entry name" value="LiaI-LiaF-like_TM1"/>
</dbReference>
<feature type="transmembrane region" description="Helical" evidence="1">
    <location>
        <begin position="57"/>
        <end position="76"/>
    </location>
</feature>
<feature type="transmembrane region" description="Helical" evidence="1">
    <location>
        <begin position="7"/>
        <end position="28"/>
    </location>
</feature>
<keyword evidence="1" id="KW-1133">Transmembrane helix</keyword>
<organism evidence="3 4">
    <name type="scientific">Sphingobacterium bambusae</name>
    <dbReference type="NCBI Taxonomy" id="662858"/>
    <lineage>
        <taxon>Bacteria</taxon>
        <taxon>Pseudomonadati</taxon>
        <taxon>Bacteroidota</taxon>
        <taxon>Sphingobacteriia</taxon>
        <taxon>Sphingobacteriales</taxon>
        <taxon>Sphingobacteriaceae</taxon>
        <taxon>Sphingobacterium</taxon>
    </lineage>
</organism>
<keyword evidence="1" id="KW-0812">Transmembrane</keyword>
<feature type="domain" description="LiaI-LiaF-like transmembrane region" evidence="2">
    <location>
        <begin position="5"/>
        <end position="48"/>
    </location>
</feature>
<gene>
    <name evidence="3" type="ORF">ACFS7Y_12675</name>
</gene>
<dbReference type="RefSeq" id="WP_320185766.1">
    <property type="nucleotide sequence ID" value="NZ_CP138332.1"/>
</dbReference>
<reference evidence="4" key="1">
    <citation type="journal article" date="2019" name="Int. J. Syst. Evol. Microbiol.">
        <title>The Global Catalogue of Microorganisms (GCM) 10K type strain sequencing project: providing services to taxonomists for standard genome sequencing and annotation.</title>
        <authorList>
            <consortium name="The Broad Institute Genomics Platform"/>
            <consortium name="The Broad Institute Genome Sequencing Center for Infectious Disease"/>
            <person name="Wu L."/>
            <person name="Ma J."/>
        </authorList>
    </citation>
    <scope>NUCLEOTIDE SEQUENCE [LARGE SCALE GENOMIC DNA]</scope>
    <source>
        <strain evidence="4">KCTC 22814</strain>
    </source>
</reference>
<comment type="caution">
    <text evidence="3">The sequence shown here is derived from an EMBL/GenBank/DDBJ whole genome shotgun (WGS) entry which is preliminary data.</text>
</comment>
<dbReference type="Pfam" id="PF18917">
    <property type="entry name" value="LiaI-LiaF-like_TM1"/>
    <property type="match status" value="1"/>
</dbReference>
<dbReference type="Proteomes" id="UP001597525">
    <property type="component" value="Unassembled WGS sequence"/>
</dbReference>
<proteinExistence type="predicted"/>
<evidence type="ECO:0000256" key="1">
    <source>
        <dbReference type="SAM" id="Phobius"/>
    </source>
</evidence>